<name>A0A386HUI1_9BACT</name>
<dbReference type="AlphaFoldDB" id="A0A386HUI1"/>
<dbReference type="GO" id="GO:0009279">
    <property type="term" value="C:cell outer membrane"/>
    <property type="evidence" value="ECO:0007669"/>
    <property type="project" value="UniProtKB-SubCell"/>
</dbReference>
<dbReference type="SUPFAM" id="SSF48452">
    <property type="entry name" value="TPR-like"/>
    <property type="match status" value="1"/>
</dbReference>
<dbReference type="InterPro" id="IPR033985">
    <property type="entry name" value="SusD-like_N"/>
</dbReference>
<sequence>MKIKLLFIGLTLMIVASSCKKLDLVPTDRYTEENYWTSYDKANQVLNTDYSQMLNADYFFYNDAMSDNAYDGRGDNDGVTSISSGAYDASLQRLDDEWKFHYSGIKTSNTILQYVNTVPGMTDVQKNRMSAEAMFLRDYHYFKLTTWWGDVPYFTKDISIVESENIAPTKHADIIKNILKELDTVESILPVNTAYTGNDIGRISKGAAIALKARINLYESNWQGVVDECQKLIGSPSNGTYSLFPSYSGLFLPQNENNSEVVLSSGYVPNLRTYSTLIDMVPISVGARLNAFAPTQELVNDYLMMNGKSITDASSGYNENSPYQNRDPRLTATIVYDGYQWLKPDNTYKTIYIKPGTDPDPNAPDEYKAGTVASPTGYYVRKYFDPTANNFVSGLDIIMIRYADVLLMYAEAENELNKFDETIWNETIKPIRQRAGFTDAGALNFNSSWSQSDLRKIIRTERRSELALEGLRIYDIKRWKTADSVLNGYVHGAKFGDLSTDNGYIRAASRTFDPSRDYLWPIPRDERALNPNLGQNPGW</sequence>
<keyword evidence="5" id="KW-0998">Cell outer membrane</keyword>
<dbReference type="RefSeq" id="WP_119990295.1">
    <property type="nucleotide sequence ID" value="NZ_CP032489.1"/>
</dbReference>
<protein>
    <submittedName>
        <fullName evidence="8">RagB/SusD family nutrient uptake outer membrane protein</fullName>
    </submittedName>
</protein>
<evidence type="ECO:0000256" key="5">
    <source>
        <dbReference type="ARBA" id="ARBA00023237"/>
    </source>
</evidence>
<evidence type="ECO:0000313" key="8">
    <source>
        <dbReference type="EMBL" id="AYD49004.1"/>
    </source>
</evidence>
<dbReference type="Pfam" id="PF07980">
    <property type="entry name" value="SusD_RagB"/>
    <property type="match status" value="1"/>
</dbReference>
<evidence type="ECO:0000259" key="6">
    <source>
        <dbReference type="Pfam" id="PF07980"/>
    </source>
</evidence>
<dbReference type="Proteomes" id="UP000266118">
    <property type="component" value="Chromosome"/>
</dbReference>
<evidence type="ECO:0000259" key="7">
    <source>
        <dbReference type="Pfam" id="PF14322"/>
    </source>
</evidence>
<evidence type="ECO:0000256" key="4">
    <source>
        <dbReference type="ARBA" id="ARBA00023136"/>
    </source>
</evidence>
<reference evidence="8 9" key="1">
    <citation type="submission" date="2018-09" db="EMBL/GenBank/DDBJ databases">
        <title>Arachidicoccus sp. nov., a bacterium isolated from soil.</title>
        <authorList>
            <person name="Weon H.-Y."/>
            <person name="Kwon S.-W."/>
            <person name="Lee S.A."/>
        </authorList>
    </citation>
    <scope>NUCLEOTIDE SEQUENCE [LARGE SCALE GENOMIC DNA]</scope>
    <source>
        <strain evidence="8 9">KIS59-12</strain>
    </source>
</reference>
<keyword evidence="4" id="KW-0472">Membrane</keyword>
<dbReference type="InterPro" id="IPR011990">
    <property type="entry name" value="TPR-like_helical_dom_sf"/>
</dbReference>
<dbReference type="Pfam" id="PF14322">
    <property type="entry name" value="SusD-like_3"/>
    <property type="match status" value="1"/>
</dbReference>
<evidence type="ECO:0000256" key="2">
    <source>
        <dbReference type="ARBA" id="ARBA00006275"/>
    </source>
</evidence>
<dbReference type="Gene3D" id="1.25.40.390">
    <property type="match status" value="1"/>
</dbReference>
<keyword evidence="9" id="KW-1185">Reference proteome</keyword>
<comment type="subcellular location">
    <subcellularLocation>
        <location evidence="1">Cell outer membrane</location>
    </subcellularLocation>
</comment>
<dbReference type="PROSITE" id="PS51257">
    <property type="entry name" value="PROKAR_LIPOPROTEIN"/>
    <property type="match status" value="1"/>
</dbReference>
<dbReference type="InterPro" id="IPR012944">
    <property type="entry name" value="SusD_RagB_dom"/>
</dbReference>
<comment type="similarity">
    <text evidence="2">Belongs to the SusD family.</text>
</comment>
<gene>
    <name evidence="8" type="ORF">D6B99_16120</name>
</gene>
<feature type="domain" description="RagB/SusD" evidence="6">
    <location>
        <begin position="289"/>
        <end position="539"/>
    </location>
</feature>
<dbReference type="OrthoDB" id="5694214at2"/>
<keyword evidence="3" id="KW-0732">Signal</keyword>
<evidence type="ECO:0000313" key="9">
    <source>
        <dbReference type="Proteomes" id="UP000266118"/>
    </source>
</evidence>
<accession>A0A386HUI1</accession>
<evidence type="ECO:0000256" key="1">
    <source>
        <dbReference type="ARBA" id="ARBA00004442"/>
    </source>
</evidence>
<dbReference type="EMBL" id="CP032489">
    <property type="protein sequence ID" value="AYD49004.1"/>
    <property type="molecule type" value="Genomic_DNA"/>
</dbReference>
<feature type="domain" description="SusD-like N-terminal" evidence="7">
    <location>
        <begin position="85"/>
        <end position="217"/>
    </location>
</feature>
<organism evidence="8 9">
    <name type="scientific">Arachidicoccus soli</name>
    <dbReference type="NCBI Taxonomy" id="2341117"/>
    <lineage>
        <taxon>Bacteria</taxon>
        <taxon>Pseudomonadati</taxon>
        <taxon>Bacteroidota</taxon>
        <taxon>Chitinophagia</taxon>
        <taxon>Chitinophagales</taxon>
        <taxon>Chitinophagaceae</taxon>
        <taxon>Arachidicoccus</taxon>
    </lineage>
</organism>
<dbReference type="KEGG" id="ark:D6B99_16120"/>
<evidence type="ECO:0000256" key="3">
    <source>
        <dbReference type="ARBA" id="ARBA00022729"/>
    </source>
</evidence>
<proteinExistence type="inferred from homology"/>